<sequence>MDLPLYRPQLSTGPTQSQQRRQEKQRKDSTYKLSYAEALQLADKTAKQYQISLGSNTLPHLLLRNLTSIIQNPTNRGQIDHLTVNHH</sequence>
<organism evidence="3 4">
    <name type="scientific">Didymodactylos carnosus</name>
    <dbReference type="NCBI Taxonomy" id="1234261"/>
    <lineage>
        <taxon>Eukaryota</taxon>
        <taxon>Metazoa</taxon>
        <taxon>Spiralia</taxon>
        <taxon>Gnathifera</taxon>
        <taxon>Rotifera</taxon>
        <taxon>Eurotatoria</taxon>
        <taxon>Bdelloidea</taxon>
        <taxon>Philodinida</taxon>
        <taxon>Philodinidae</taxon>
        <taxon>Didymodactylos</taxon>
    </lineage>
</organism>
<protein>
    <submittedName>
        <fullName evidence="3">Uncharacterized protein</fullName>
    </submittedName>
</protein>
<evidence type="ECO:0000313" key="3">
    <source>
        <dbReference type="EMBL" id="CAF3668015.1"/>
    </source>
</evidence>
<evidence type="ECO:0000313" key="2">
    <source>
        <dbReference type="EMBL" id="CAF0884959.1"/>
    </source>
</evidence>
<evidence type="ECO:0000256" key="1">
    <source>
        <dbReference type="SAM" id="MobiDB-lite"/>
    </source>
</evidence>
<name>A0A8S2HQD1_9BILA</name>
<comment type="caution">
    <text evidence="3">The sequence shown here is derived from an EMBL/GenBank/DDBJ whole genome shotgun (WGS) entry which is preliminary data.</text>
</comment>
<reference evidence="3" key="1">
    <citation type="submission" date="2021-02" db="EMBL/GenBank/DDBJ databases">
        <authorList>
            <person name="Nowell W R."/>
        </authorList>
    </citation>
    <scope>NUCLEOTIDE SEQUENCE</scope>
</reference>
<dbReference type="Proteomes" id="UP000677228">
    <property type="component" value="Unassembled WGS sequence"/>
</dbReference>
<gene>
    <name evidence="2" type="ORF">OVA965_LOCUS8820</name>
    <name evidence="3" type="ORF">TMI583_LOCUS8816</name>
</gene>
<dbReference type="EMBL" id="CAJOBA010003025">
    <property type="protein sequence ID" value="CAF3668015.1"/>
    <property type="molecule type" value="Genomic_DNA"/>
</dbReference>
<accession>A0A8S2HQD1</accession>
<evidence type="ECO:0000313" key="4">
    <source>
        <dbReference type="Proteomes" id="UP000682733"/>
    </source>
</evidence>
<dbReference type="EMBL" id="CAJNOK010003024">
    <property type="protein sequence ID" value="CAF0884959.1"/>
    <property type="molecule type" value="Genomic_DNA"/>
</dbReference>
<feature type="region of interest" description="Disordered" evidence="1">
    <location>
        <begin position="1"/>
        <end position="30"/>
    </location>
</feature>
<dbReference type="AlphaFoldDB" id="A0A8S2HQD1"/>
<proteinExistence type="predicted"/>
<dbReference type="Proteomes" id="UP000682733">
    <property type="component" value="Unassembled WGS sequence"/>
</dbReference>
<feature type="compositionally biased region" description="Basic and acidic residues" evidence="1">
    <location>
        <begin position="20"/>
        <end position="30"/>
    </location>
</feature>